<evidence type="ECO:0000256" key="8">
    <source>
        <dbReference type="SAM" id="Phobius"/>
    </source>
</evidence>
<dbReference type="Pfam" id="PF18916">
    <property type="entry name" value="Lycopene_cyc"/>
    <property type="match status" value="1"/>
</dbReference>
<dbReference type="Proteomes" id="UP001597414">
    <property type="component" value="Unassembled WGS sequence"/>
</dbReference>
<feature type="transmembrane region" description="Helical" evidence="8">
    <location>
        <begin position="69"/>
        <end position="91"/>
    </location>
</feature>
<comment type="pathway">
    <text evidence="2">Carotenoid biosynthesis.</text>
</comment>
<feature type="transmembrane region" description="Helical" evidence="8">
    <location>
        <begin position="155"/>
        <end position="175"/>
    </location>
</feature>
<dbReference type="InterPro" id="IPR017825">
    <property type="entry name" value="Lycopene_cyclase_dom"/>
</dbReference>
<comment type="subcellular location">
    <subcellularLocation>
        <location evidence="1">Membrane</location>
        <topology evidence="1">Multi-pass membrane protein</topology>
    </subcellularLocation>
</comment>
<feature type="transmembrane region" description="Helical" evidence="8">
    <location>
        <begin position="103"/>
        <end position="121"/>
    </location>
</feature>
<feature type="transmembrane region" description="Helical" evidence="8">
    <location>
        <begin position="127"/>
        <end position="143"/>
    </location>
</feature>
<sequence length="229" mass="27009">MEKYAYLFLGLLLLIPWTLIFIRNPFKPGMLRVSLVGGIAGLLAEYWYFRDYWRPPTLLGEGVYSPEDFIVGFSLFGIPCYAHLVLTRRSIDYEKENKVKNKQFIILFFIGLSSLMVFNVLMGLNSGIVSILTFTFLSLTIWVQRPDLIHVSIKTGFFMLFLIGFFYFLLFNIFFPEFWVKYGLLEGTFLEKKWFNIPVSELLWYFSWGLLAGTFWEYRNGIYFKPLQN</sequence>
<evidence type="ECO:0000259" key="9">
    <source>
        <dbReference type="Pfam" id="PF18916"/>
    </source>
</evidence>
<keyword evidence="4" id="KW-0125">Carotenoid biosynthesis</keyword>
<accession>A0ABW5B7L0</accession>
<evidence type="ECO:0000256" key="2">
    <source>
        <dbReference type="ARBA" id="ARBA00004829"/>
    </source>
</evidence>
<evidence type="ECO:0000256" key="4">
    <source>
        <dbReference type="ARBA" id="ARBA00022746"/>
    </source>
</evidence>
<proteinExistence type="predicted"/>
<feature type="domain" description="Lycopene cyclase" evidence="9">
    <location>
        <begin position="129"/>
        <end position="218"/>
    </location>
</feature>
<protein>
    <submittedName>
        <fullName evidence="10">Lycopene cyclase domain-containing protein</fullName>
    </submittedName>
</protein>
<feature type="transmembrane region" description="Helical" evidence="8">
    <location>
        <begin position="6"/>
        <end position="22"/>
    </location>
</feature>
<keyword evidence="5 8" id="KW-1133">Transmembrane helix</keyword>
<feature type="transmembrane region" description="Helical" evidence="8">
    <location>
        <begin position="29"/>
        <end position="49"/>
    </location>
</feature>
<dbReference type="RefSeq" id="WP_380801305.1">
    <property type="nucleotide sequence ID" value="NZ_JBHUIV010000010.1"/>
</dbReference>
<evidence type="ECO:0000256" key="1">
    <source>
        <dbReference type="ARBA" id="ARBA00004141"/>
    </source>
</evidence>
<comment type="caution">
    <text evidence="10">The sequence shown here is derived from an EMBL/GenBank/DDBJ whole genome shotgun (WGS) entry which is preliminary data.</text>
</comment>
<keyword evidence="6 8" id="KW-0472">Membrane</keyword>
<evidence type="ECO:0000256" key="5">
    <source>
        <dbReference type="ARBA" id="ARBA00022989"/>
    </source>
</evidence>
<evidence type="ECO:0000256" key="3">
    <source>
        <dbReference type="ARBA" id="ARBA00022692"/>
    </source>
</evidence>
<evidence type="ECO:0000256" key="7">
    <source>
        <dbReference type="ARBA" id="ARBA00023235"/>
    </source>
</evidence>
<evidence type="ECO:0000256" key="6">
    <source>
        <dbReference type="ARBA" id="ARBA00023136"/>
    </source>
</evidence>
<reference evidence="11" key="1">
    <citation type="journal article" date="2019" name="Int. J. Syst. Evol. Microbiol.">
        <title>The Global Catalogue of Microorganisms (GCM) 10K type strain sequencing project: providing services to taxonomists for standard genome sequencing and annotation.</title>
        <authorList>
            <consortium name="The Broad Institute Genomics Platform"/>
            <consortium name="The Broad Institute Genome Sequencing Center for Infectious Disease"/>
            <person name="Wu L."/>
            <person name="Ma J."/>
        </authorList>
    </citation>
    <scope>NUCLEOTIDE SEQUENCE [LARGE SCALE GENOMIC DNA]</scope>
    <source>
        <strain evidence="11">KCTC 19812</strain>
    </source>
</reference>
<dbReference type="EMBL" id="JBHUIV010000010">
    <property type="protein sequence ID" value="MFD2201386.1"/>
    <property type="molecule type" value="Genomic_DNA"/>
</dbReference>
<name>A0ABW5B7L0_9BACT</name>
<evidence type="ECO:0000313" key="10">
    <source>
        <dbReference type="EMBL" id="MFD2201386.1"/>
    </source>
</evidence>
<gene>
    <name evidence="10" type="ORF">ACFSKV_07400</name>
</gene>
<feature type="transmembrane region" description="Helical" evidence="8">
    <location>
        <begin position="195"/>
        <end position="216"/>
    </location>
</feature>
<keyword evidence="7" id="KW-0413">Isomerase</keyword>
<keyword evidence="3 8" id="KW-0812">Transmembrane</keyword>
<organism evidence="10 11">
    <name type="scientific">Shivajiella indica</name>
    <dbReference type="NCBI Taxonomy" id="872115"/>
    <lineage>
        <taxon>Bacteria</taxon>
        <taxon>Pseudomonadati</taxon>
        <taxon>Bacteroidota</taxon>
        <taxon>Cytophagia</taxon>
        <taxon>Cytophagales</taxon>
        <taxon>Cyclobacteriaceae</taxon>
        <taxon>Shivajiella</taxon>
    </lineage>
</organism>
<evidence type="ECO:0000313" key="11">
    <source>
        <dbReference type="Proteomes" id="UP001597414"/>
    </source>
</evidence>
<keyword evidence="11" id="KW-1185">Reference proteome</keyword>